<evidence type="ECO:0000313" key="3">
    <source>
        <dbReference type="Proteomes" id="UP001189624"/>
    </source>
</evidence>
<name>A0AA86SK18_9FABA</name>
<dbReference type="EMBL" id="OY731401">
    <property type="protein sequence ID" value="CAJ1948232.1"/>
    <property type="molecule type" value="Genomic_DNA"/>
</dbReference>
<protein>
    <submittedName>
        <fullName evidence="2">Uncharacterized protein</fullName>
    </submittedName>
</protein>
<feature type="compositionally biased region" description="Pro residues" evidence="1">
    <location>
        <begin position="262"/>
        <end position="272"/>
    </location>
</feature>
<feature type="compositionally biased region" description="Low complexity" evidence="1">
    <location>
        <begin position="144"/>
        <end position="199"/>
    </location>
</feature>
<evidence type="ECO:0000313" key="2">
    <source>
        <dbReference type="EMBL" id="CAJ1948232.1"/>
    </source>
</evidence>
<accession>A0AA86SK18</accession>
<dbReference type="GO" id="GO:0055028">
    <property type="term" value="C:cortical microtubule"/>
    <property type="evidence" value="ECO:0007669"/>
    <property type="project" value="TreeGrafter"/>
</dbReference>
<evidence type="ECO:0000256" key="1">
    <source>
        <dbReference type="SAM" id="MobiDB-lite"/>
    </source>
</evidence>
<feature type="compositionally biased region" description="Basic and acidic residues" evidence="1">
    <location>
        <begin position="441"/>
        <end position="450"/>
    </location>
</feature>
<feature type="compositionally biased region" description="Polar residues" evidence="1">
    <location>
        <begin position="200"/>
        <end position="212"/>
    </location>
</feature>
<dbReference type="PANTHER" id="PTHR31949">
    <property type="entry name" value="GASTRIC MUCIN-LIKE PROTEIN"/>
    <property type="match status" value="1"/>
</dbReference>
<dbReference type="Gramene" id="rna-AYBTSS11_LOCUS13080">
    <property type="protein sequence ID" value="CAJ1948232.1"/>
    <property type="gene ID" value="gene-AYBTSS11_LOCUS13080"/>
</dbReference>
<organism evidence="2 3">
    <name type="scientific">Sphenostylis stenocarpa</name>
    <dbReference type="NCBI Taxonomy" id="92480"/>
    <lineage>
        <taxon>Eukaryota</taxon>
        <taxon>Viridiplantae</taxon>
        <taxon>Streptophyta</taxon>
        <taxon>Embryophyta</taxon>
        <taxon>Tracheophyta</taxon>
        <taxon>Spermatophyta</taxon>
        <taxon>Magnoliopsida</taxon>
        <taxon>eudicotyledons</taxon>
        <taxon>Gunneridae</taxon>
        <taxon>Pentapetalae</taxon>
        <taxon>rosids</taxon>
        <taxon>fabids</taxon>
        <taxon>Fabales</taxon>
        <taxon>Fabaceae</taxon>
        <taxon>Papilionoideae</taxon>
        <taxon>50 kb inversion clade</taxon>
        <taxon>NPAAA clade</taxon>
        <taxon>indigoferoid/millettioid clade</taxon>
        <taxon>Phaseoleae</taxon>
        <taxon>Sphenostylis</taxon>
    </lineage>
</organism>
<sequence length="510" mass="55460">MNNTRIVNQHYHRRGHSFNGFASIHSFSNNTNSSQGKPGRLSFESAKLASSGIDDLLSSTEGGKHDYDWLLTPPETPHLASSEGVSQPTVVPSRRSLGRPMSSTNASRLSVSQSENNNNHSHSRPTRSGSVTRNPNRSSSIINTRPSSPITRSPSAARPSTSTLRQTTTSTPPRALLPRSLPISTNSSSSSDINKTRTSQGSRPSTPISISRLSIPANLHSPSTTLRSPSRPSTPSRRHSLPSPSPSATRVARNSASHRPQPIVPPDFPLETPPNLRTTLPADRPVSAGRSRPGAVVTLPLKPNSEMQAPAVTMSRRQPSPIANRGRLSEYTSKSRVHANATDASDVVARKSVKSSTTATENNGLGRTISKKSLDMAIRHMDVRNGSGTLRSLSSATLYPQSIRTSTHKTHHSRGLSVPSSMNINGSLQSRNNGHNTTRKNGREKSERQKQYMGKLSEVVDVYESYPYDSLLLKEDLNNTNWLHSVDEKCDEGPIFDIGFESLPEPFGLY</sequence>
<feature type="compositionally biased region" description="Polar residues" evidence="1">
    <location>
        <begin position="126"/>
        <end position="143"/>
    </location>
</feature>
<dbReference type="GO" id="GO:0043622">
    <property type="term" value="P:cortical microtubule organization"/>
    <property type="evidence" value="ECO:0007669"/>
    <property type="project" value="TreeGrafter"/>
</dbReference>
<feature type="region of interest" description="Disordered" evidence="1">
    <location>
        <begin position="70"/>
        <end position="298"/>
    </location>
</feature>
<keyword evidence="3" id="KW-1185">Reference proteome</keyword>
<feature type="compositionally biased region" description="Polar residues" evidence="1">
    <location>
        <begin position="418"/>
        <end position="436"/>
    </location>
</feature>
<reference evidence="2" key="1">
    <citation type="submission" date="2023-10" db="EMBL/GenBank/DDBJ databases">
        <authorList>
            <person name="Domelevo Entfellner J.-B."/>
        </authorList>
    </citation>
    <scope>NUCLEOTIDE SEQUENCE</scope>
</reference>
<feature type="region of interest" description="Disordered" evidence="1">
    <location>
        <begin position="404"/>
        <end position="451"/>
    </location>
</feature>
<dbReference type="Proteomes" id="UP001189624">
    <property type="component" value="Chromosome 4"/>
</dbReference>
<dbReference type="PANTHER" id="PTHR31949:SF2">
    <property type="entry name" value="OS05G0480600 PROTEIN"/>
    <property type="match status" value="1"/>
</dbReference>
<dbReference type="AlphaFoldDB" id="A0AA86SK18"/>
<feature type="compositionally biased region" description="Low complexity" evidence="1">
    <location>
        <begin position="219"/>
        <end position="235"/>
    </location>
</feature>
<feature type="compositionally biased region" description="Low complexity" evidence="1">
    <location>
        <begin position="110"/>
        <end position="120"/>
    </location>
</feature>
<proteinExistence type="predicted"/>
<gene>
    <name evidence="2" type="ORF">AYBTSS11_LOCUS13080</name>
</gene>